<evidence type="ECO:0000313" key="7">
    <source>
        <dbReference type="Proteomes" id="UP001054837"/>
    </source>
</evidence>
<dbReference type="Pfam" id="PF13405">
    <property type="entry name" value="EF-hand_6"/>
    <property type="match status" value="1"/>
</dbReference>
<dbReference type="GO" id="GO:0005509">
    <property type="term" value="F:calcium ion binding"/>
    <property type="evidence" value="ECO:0007669"/>
    <property type="project" value="InterPro"/>
</dbReference>
<dbReference type="InterPro" id="IPR011992">
    <property type="entry name" value="EF-hand-dom_pair"/>
</dbReference>
<name>A0AAV4RQ31_9ARAC</name>
<reference evidence="6 7" key="1">
    <citation type="submission" date="2021-06" db="EMBL/GenBank/DDBJ databases">
        <title>Caerostris darwini draft genome.</title>
        <authorList>
            <person name="Kono N."/>
            <person name="Arakawa K."/>
        </authorList>
    </citation>
    <scope>NUCLEOTIDE SEQUENCE [LARGE SCALE GENOMIC DNA]</scope>
</reference>
<accession>A0AAV4RQ31</accession>
<feature type="region of interest" description="Disordered" evidence="4">
    <location>
        <begin position="1"/>
        <end position="48"/>
    </location>
</feature>
<evidence type="ECO:0000256" key="4">
    <source>
        <dbReference type="SAM" id="MobiDB-lite"/>
    </source>
</evidence>
<dbReference type="PROSITE" id="PS50222">
    <property type="entry name" value="EF_HAND_2"/>
    <property type="match status" value="1"/>
</dbReference>
<dbReference type="EMBL" id="BPLQ01006480">
    <property type="protein sequence ID" value="GIY22794.1"/>
    <property type="molecule type" value="Genomic_DNA"/>
</dbReference>
<dbReference type="InterPro" id="IPR050403">
    <property type="entry name" value="Myosin_RLC"/>
</dbReference>
<keyword evidence="3" id="KW-0106">Calcium</keyword>
<proteinExistence type="predicted"/>
<evidence type="ECO:0000259" key="5">
    <source>
        <dbReference type="PROSITE" id="PS50222"/>
    </source>
</evidence>
<keyword evidence="1" id="KW-0479">Metal-binding</keyword>
<feature type="domain" description="EF-hand" evidence="5">
    <location>
        <begin position="57"/>
        <end position="92"/>
    </location>
</feature>
<dbReference type="InterPro" id="IPR018247">
    <property type="entry name" value="EF_Hand_1_Ca_BS"/>
</dbReference>
<dbReference type="InterPro" id="IPR002048">
    <property type="entry name" value="EF_hand_dom"/>
</dbReference>
<dbReference type="PANTHER" id="PTHR23049">
    <property type="entry name" value="MYOSIN REGULATORY LIGHT CHAIN 2"/>
    <property type="match status" value="1"/>
</dbReference>
<dbReference type="AlphaFoldDB" id="A0AAV4RQ31"/>
<dbReference type="Proteomes" id="UP001054837">
    <property type="component" value="Unassembled WGS sequence"/>
</dbReference>
<feature type="compositionally biased region" description="Low complexity" evidence="4">
    <location>
        <begin position="23"/>
        <end position="37"/>
    </location>
</feature>
<evidence type="ECO:0000256" key="2">
    <source>
        <dbReference type="ARBA" id="ARBA00022737"/>
    </source>
</evidence>
<evidence type="ECO:0000313" key="6">
    <source>
        <dbReference type="EMBL" id="GIY22794.1"/>
    </source>
</evidence>
<dbReference type="FunFam" id="1.10.238.10:FF:000007">
    <property type="entry name" value="Putative myosin regulatory light chain sqh"/>
    <property type="match status" value="1"/>
</dbReference>
<protein>
    <submittedName>
        <fullName evidence="6">Myosin regulatory light chain 2</fullName>
    </submittedName>
</protein>
<evidence type="ECO:0000256" key="1">
    <source>
        <dbReference type="ARBA" id="ARBA00022723"/>
    </source>
</evidence>
<sequence length="258" mass="29418">MGDEDKKEKKKKTKKKAEEEAAPEAAPAPAAPASKPASQKRRAQRSGSNVFAQFTPHQVQEFKEAFNLIDQDKDGFISKNDIRATFDSLGRLTTEPELESMMSEASGPINFTMFLTIFGDRIAGTDEEDVIVNAFNMYDEGEGKCREETLKRALTTWGEKFSEAECDEALEQKKRREVKKSIPLQQREVFKGNYLQLQTAFSKNNTHFHHLASTPALYCGYKNKSQLKRHFLRRPACECVTLSSSMYQISFHIIYRLE</sequence>
<keyword evidence="7" id="KW-1185">Reference proteome</keyword>
<dbReference type="SMART" id="SM00054">
    <property type="entry name" value="EFh"/>
    <property type="match status" value="1"/>
</dbReference>
<dbReference type="GO" id="GO:0009791">
    <property type="term" value="P:post-embryonic development"/>
    <property type="evidence" value="ECO:0007669"/>
    <property type="project" value="UniProtKB-ARBA"/>
</dbReference>
<dbReference type="Gene3D" id="1.10.238.10">
    <property type="entry name" value="EF-hand"/>
    <property type="match status" value="2"/>
</dbReference>
<keyword evidence="2" id="KW-0677">Repeat</keyword>
<comment type="caution">
    <text evidence="6">The sequence shown here is derived from an EMBL/GenBank/DDBJ whole genome shotgun (WGS) entry which is preliminary data.</text>
</comment>
<organism evidence="6 7">
    <name type="scientific">Caerostris darwini</name>
    <dbReference type="NCBI Taxonomy" id="1538125"/>
    <lineage>
        <taxon>Eukaryota</taxon>
        <taxon>Metazoa</taxon>
        <taxon>Ecdysozoa</taxon>
        <taxon>Arthropoda</taxon>
        <taxon>Chelicerata</taxon>
        <taxon>Arachnida</taxon>
        <taxon>Araneae</taxon>
        <taxon>Araneomorphae</taxon>
        <taxon>Entelegynae</taxon>
        <taxon>Araneoidea</taxon>
        <taxon>Araneidae</taxon>
        <taxon>Caerostris</taxon>
    </lineage>
</organism>
<gene>
    <name evidence="6" type="ORF">CDAR_277721</name>
</gene>
<dbReference type="CDD" id="cd00051">
    <property type="entry name" value="EFh"/>
    <property type="match status" value="1"/>
</dbReference>
<dbReference type="SUPFAM" id="SSF47473">
    <property type="entry name" value="EF-hand"/>
    <property type="match status" value="1"/>
</dbReference>
<dbReference type="PROSITE" id="PS00018">
    <property type="entry name" value="EF_HAND_1"/>
    <property type="match status" value="1"/>
</dbReference>
<evidence type="ECO:0000256" key="3">
    <source>
        <dbReference type="ARBA" id="ARBA00022837"/>
    </source>
</evidence>